<evidence type="ECO:0000259" key="15">
    <source>
        <dbReference type="PROSITE" id="PS50109"/>
    </source>
</evidence>
<feature type="domain" description="Histidine kinase" evidence="15">
    <location>
        <begin position="288"/>
        <end position="505"/>
    </location>
</feature>
<dbReference type="SMART" id="SM00387">
    <property type="entry name" value="HATPase_c"/>
    <property type="match status" value="1"/>
</dbReference>
<dbReference type="PRINTS" id="PR00344">
    <property type="entry name" value="BCTRLSENSOR"/>
</dbReference>
<dbReference type="SUPFAM" id="SSF47384">
    <property type="entry name" value="Homodimeric domain of signal transducing histidine kinase"/>
    <property type="match status" value="1"/>
</dbReference>
<dbReference type="InterPro" id="IPR036890">
    <property type="entry name" value="HATPase_C_sf"/>
</dbReference>
<keyword evidence="11 14" id="KW-1133">Transmembrane helix</keyword>
<feature type="domain" description="HAMP" evidence="16">
    <location>
        <begin position="228"/>
        <end position="280"/>
    </location>
</feature>
<dbReference type="GO" id="GO:0030295">
    <property type="term" value="F:protein kinase activator activity"/>
    <property type="evidence" value="ECO:0007669"/>
    <property type="project" value="TreeGrafter"/>
</dbReference>
<evidence type="ECO:0000256" key="1">
    <source>
        <dbReference type="ARBA" id="ARBA00000085"/>
    </source>
</evidence>
<dbReference type="EMBL" id="LZRT01000072">
    <property type="protein sequence ID" value="OUM87612.1"/>
    <property type="molecule type" value="Genomic_DNA"/>
</dbReference>
<evidence type="ECO:0000256" key="12">
    <source>
        <dbReference type="ARBA" id="ARBA00023012"/>
    </source>
</evidence>
<evidence type="ECO:0000256" key="8">
    <source>
        <dbReference type="ARBA" id="ARBA00022741"/>
    </source>
</evidence>
<keyword evidence="10" id="KW-0067">ATP-binding</keyword>
<dbReference type="GO" id="GO:0007234">
    <property type="term" value="P:osmosensory signaling via phosphorelay pathway"/>
    <property type="evidence" value="ECO:0007669"/>
    <property type="project" value="TreeGrafter"/>
</dbReference>
<evidence type="ECO:0000313" key="18">
    <source>
        <dbReference type="Proteomes" id="UP000196475"/>
    </source>
</evidence>
<evidence type="ECO:0000256" key="7">
    <source>
        <dbReference type="ARBA" id="ARBA00022692"/>
    </source>
</evidence>
<dbReference type="InterPro" id="IPR004358">
    <property type="entry name" value="Sig_transdc_His_kin-like_C"/>
</dbReference>
<dbReference type="PANTHER" id="PTHR42878">
    <property type="entry name" value="TWO-COMPONENT HISTIDINE KINASE"/>
    <property type="match status" value="1"/>
</dbReference>
<dbReference type="Gene3D" id="1.10.8.500">
    <property type="entry name" value="HAMP domain in histidine kinase"/>
    <property type="match status" value="1"/>
</dbReference>
<feature type="transmembrane region" description="Helical" evidence="14">
    <location>
        <begin position="42"/>
        <end position="66"/>
    </location>
</feature>
<evidence type="ECO:0000256" key="6">
    <source>
        <dbReference type="ARBA" id="ARBA00022679"/>
    </source>
</evidence>
<accession>A0A1Y3PJV0</accession>
<dbReference type="InterPro" id="IPR005467">
    <property type="entry name" value="His_kinase_dom"/>
</dbReference>
<dbReference type="PROSITE" id="PS50885">
    <property type="entry name" value="HAMP"/>
    <property type="match status" value="1"/>
</dbReference>
<evidence type="ECO:0000256" key="5">
    <source>
        <dbReference type="ARBA" id="ARBA00022553"/>
    </source>
</evidence>
<dbReference type="InterPro" id="IPR003661">
    <property type="entry name" value="HisK_dim/P_dom"/>
</dbReference>
<keyword evidence="6" id="KW-0808">Transferase</keyword>
<dbReference type="InterPro" id="IPR003660">
    <property type="entry name" value="HAMP_dom"/>
</dbReference>
<name>A0A1Y3PJV0_9BACI</name>
<dbReference type="Pfam" id="PF00512">
    <property type="entry name" value="HisKA"/>
    <property type="match status" value="1"/>
</dbReference>
<keyword evidence="4" id="KW-1003">Cell membrane</keyword>
<protein>
    <recommendedName>
        <fullName evidence="3">histidine kinase</fullName>
        <ecNumber evidence="3">2.7.13.3</ecNumber>
    </recommendedName>
</protein>
<keyword evidence="8" id="KW-0547">Nucleotide-binding</keyword>
<keyword evidence="5" id="KW-0597">Phosphoprotein</keyword>
<evidence type="ECO:0000256" key="2">
    <source>
        <dbReference type="ARBA" id="ARBA00004651"/>
    </source>
</evidence>
<dbReference type="Proteomes" id="UP000196475">
    <property type="component" value="Unassembled WGS sequence"/>
</dbReference>
<evidence type="ECO:0000256" key="3">
    <source>
        <dbReference type="ARBA" id="ARBA00012438"/>
    </source>
</evidence>
<dbReference type="InterPro" id="IPR050351">
    <property type="entry name" value="BphY/WalK/GraS-like"/>
</dbReference>
<sequence>MKGREPQRGSPPPLRRRFPLQLLRQRFPLQLLRQRFSRQLGIQWKVTVIFVLLILLAMQLISVYFLRSLERYYVANFTETMYAQGNLLAANLERYMQAGDRVEEIDGLVKQFFVMNGVEVQVLDNNGVILSATWDAEERVGQKNLQTEVNRALLGLRNDAIRLDPETGQRKQLIAIPIQREGRVLGAVFLEASLEEVYQTIGKITNLFASGTAIALILTAVLGVIVTRTITRPISEITRQAQAMARGDFDRQVNVHSGDEIGQLAAAFNHLSRRLREALAVNAEFVANVSHELRTPLTTLRSYLEALSDGSVEDDATRQRFLQVAYQETERMIRLVEDLLKLSRLDSSEAKTALEPLPLARLIEQVVERFQLPAQEKGIRLELHLERKPVVWGNRDQLQQVMDNLLSNALKYTSSGGQIGIRLTQRGQEALVSVQDTGIGIPEEHLPRVFDRFYRVDKARSRQAGGSGLGLSIARKVVEAHGGNIWLKSQVGKGTTVYFTVPLAEKEGVG</sequence>
<dbReference type="GO" id="GO:0000155">
    <property type="term" value="F:phosphorelay sensor kinase activity"/>
    <property type="evidence" value="ECO:0007669"/>
    <property type="project" value="InterPro"/>
</dbReference>
<dbReference type="Pfam" id="PF23846">
    <property type="entry name" value="Cache_WalK"/>
    <property type="match status" value="1"/>
</dbReference>
<dbReference type="AlphaFoldDB" id="A0A1Y3PJV0"/>
<dbReference type="FunFam" id="3.30.565.10:FF:000006">
    <property type="entry name" value="Sensor histidine kinase WalK"/>
    <property type="match status" value="1"/>
</dbReference>
<feature type="transmembrane region" description="Helical" evidence="14">
    <location>
        <begin position="207"/>
        <end position="226"/>
    </location>
</feature>
<comment type="catalytic activity">
    <reaction evidence="1">
        <text>ATP + protein L-histidine = ADP + protein N-phospho-L-histidine.</text>
        <dbReference type="EC" id="2.7.13.3"/>
    </reaction>
</comment>
<dbReference type="Pfam" id="PF02518">
    <property type="entry name" value="HATPase_c"/>
    <property type="match status" value="1"/>
</dbReference>
<dbReference type="FunFam" id="1.10.287.130:FF:000001">
    <property type="entry name" value="Two-component sensor histidine kinase"/>
    <property type="match status" value="1"/>
</dbReference>
<dbReference type="GO" id="GO:0005524">
    <property type="term" value="F:ATP binding"/>
    <property type="evidence" value="ECO:0007669"/>
    <property type="project" value="UniProtKB-KW"/>
</dbReference>
<dbReference type="Gene3D" id="1.10.287.130">
    <property type="match status" value="1"/>
</dbReference>
<dbReference type="PROSITE" id="PS50109">
    <property type="entry name" value="HIS_KIN"/>
    <property type="match status" value="1"/>
</dbReference>
<dbReference type="InterPro" id="IPR057640">
    <property type="entry name" value="Cache_WalK"/>
</dbReference>
<dbReference type="SUPFAM" id="SSF158472">
    <property type="entry name" value="HAMP domain-like"/>
    <property type="match status" value="1"/>
</dbReference>
<evidence type="ECO:0000256" key="10">
    <source>
        <dbReference type="ARBA" id="ARBA00022840"/>
    </source>
</evidence>
<evidence type="ECO:0000256" key="13">
    <source>
        <dbReference type="ARBA" id="ARBA00023136"/>
    </source>
</evidence>
<organism evidence="17 18">
    <name type="scientific">Bacillus thermozeamaize</name>
    <dbReference type="NCBI Taxonomy" id="230954"/>
    <lineage>
        <taxon>Bacteria</taxon>
        <taxon>Bacillati</taxon>
        <taxon>Bacillota</taxon>
        <taxon>Bacilli</taxon>
        <taxon>Bacillales</taxon>
        <taxon>Bacillaceae</taxon>
        <taxon>Bacillus</taxon>
    </lineage>
</organism>
<proteinExistence type="predicted"/>
<comment type="caution">
    <text evidence="17">The sequence shown here is derived from an EMBL/GenBank/DDBJ whole genome shotgun (WGS) entry which is preliminary data.</text>
</comment>
<evidence type="ECO:0000313" key="17">
    <source>
        <dbReference type="EMBL" id="OUM87612.1"/>
    </source>
</evidence>
<evidence type="ECO:0000256" key="9">
    <source>
        <dbReference type="ARBA" id="ARBA00022777"/>
    </source>
</evidence>
<evidence type="ECO:0000256" key="14">
    <source>
        <dbReference type="SAM" id="Phobius"/>
    </source>
</evidence>
<dbReference type="CDD" id="cd00075">
    <property type="entry name" value="HATPase"/>
    <property type="match status" value="1"/>
</dbReference>
<evidence type="ECO:0000256" key="4">
    <source>
        <dbReference type="ARBA" id="ARBA00022475"/>
    </source>
</evidence>
<reference evidence="18" key="1">
    <citation type="submission" date="2016-06" db="EMBL/GenBank/DDBJ databases">
        <authorList>
            <person name="Nascimento L."/>
            <person name="Pereira R.V."/>
            <person name="Martins L.F."/>
            <person name="Quaggio R.B."/>
            <person name="Silva A.M."/>
            <person name="Setubal J.C."/>
        </authorList>
    </citation>
    <scope>NUCLEOTIDE SEQUENCE [LARGE SCALE GENOMIC DNA]</scope>
</reference>
<comment type="subcellular location">
    <subcellularLocation>
        <location evidence="2">Cell membrane</location>
        <topology evidence="2">Multi-pass membrane protein</topology>
    </subcellularLocation>
</comment>
<dbReference type="InterPro" id="IPR036097">
    <property type="entry name" value="HisK_dim/P_sf"/>
</dbReference>
<dbReference type="Gene3D" id="3.30.450.20">
    <property type="entry name" value="PAS domain"/>
    <property type="match status" value="1"/>
</dbReference>
<dbReference type="InterPro" id="IPR003594">
    <property type="entry name" value="HATPase_dom"/>
</dbReference>
<dbReference type="Pfam" id="PF00672">
    <property type="entry name" value="HAMP"/>
    <property type="match status" value="1"/>
</dbReference>
<gene>
    <name evidence="17" type="ORF">BAA01_04900</name>
</gene>
<dbReference type="Gene3D" id="3.30.565.10">
    <property type="entry name" value="Histidine kinase-like ATPase, C-terminal domain"/>
    <property type="match status" value="1"/>
</dbReference>
<dbReference type="GO" id="GO:0000156">
    <property type="term" value="F:phosphorelay response regulator activity"/>
    <property type="evidence" value="ECO:0007669"/>
    <property type="project" value="TreeGrafter"/>
</dbReference>
<dbReference type="SUPFAM" id="SSF55874">
    <property type="entry name" value="ATPase domain of HSP90 chaperone/DNA topoisomerase II/histidine kinase"/>
    <property type="match status" value="1"/>
</dbReference>
<dbReference type="SMART" id="SM00388">
    <property type="entry name" value="HisKA"/>
    <property type="match status" value="1"/>
</dbReference>
<dbReference type="CDD" id="cd06225">
    <property type="entry name" value="HAMP"/>
    <property type="match status" value="1"/>
</dbReference>
<evidence type="ECO:0000256" key="11">
    <source>
        <dbReference type="ARBA" id="ARBA00022989"/>
    </source>
</evidence>
<dbReference type="CDD" id="cd00082">
    <property type="entry name" value="HisKA"/>
    <property type="match status" value="1"/>
</dbReference>
<dbReference type="InterPro" id="IPR029151">
    <property type="entry name" value="Sensor-like_sf"/>
</dbReference>
<dbReference type="SUPFAM" id="SSF103190">
    <property type="entry name" value="Sensory domain-like"/>
    <property type="match status" value="1"/>
</dbReference>
<evidence type="ECO:0000259" key="16">
    <source>
        <dbReference type="PROSITE" id="PS50885"/>
    </source>
</evidence>
<dbReference type="PANTHER" id="PTHR42878:SF7">
    <property type="entry name" value="SENSOR HISTIDINE KINASE GLRK"/>
    <property type="match status" value="1"/>
</dbReference>
<keyword evidence="13 14" id="KW-0472">Membrane</keyword>
<dbReference type="EC" id="2.7.13.3" evidence="3"/>
<dbReference type="GO" id="GO:0005886">
    <property type="term" value="C:plasma membrane"/>
    <property type="evidence" value="ECO:0007669"/>
    <property type="project" value="UniProtKB-SubCell"/>
</dbReference>
<keyword evidence="7 14" id="KW-0812">Transmembrane</keyword>
<keyword evidence="12" id="KW-0902">Two-component regulatory system</keyword>
<keyword evidence="9" id="KW-0418">Kinase</keyword>
<dbReference type="SMART" id="SM00304">
    <property type="entry name" value="HAMP"/>
    <property type="match status" value="1"/>
</dbReference>